<protein>
    <submittedName>
        <fullName evidence="2">Sugar phosphate isomerase/epimerase family protein</fullName>
    </submittedName>
</protein>
<dbReference type="PANTHER" id="PTHR12110">
    <property type="entry name" value="HYDROXYPYRUVATE ISOMERASE"/>
    <property type="match status" value="1"/>
</dbReference>
<dbReference type="SUPFAM" id="SSF51658">
    <property type="entry name" value="Xylose isomerase-like"/>
    <property type="match status" value="1"/>
</dbReference>
<evidence type="ECO:0000313" key="3">
    <source>
        <dbReference type="Proteomes" id="UP001595632"/>
    </source>
</evidence>
<organism evidence="2 3">
    <name type="scientific">Psychromarinibacter halotolerans</name>
    <dbReference type="NCBI Taxonomy" id="1775175"/>
    <lineage>
        <taxon>Bacteria</taxon>
        <taxon>Pseudomonadati</taxon>
        <taxon>Pseudomonadota</taxon>
        <taxon>Alphaproteobacteria</taxon>
        <taxon>Rhodobacterales</taxon>
        <taxon>Paracoccaceae</taxon>
        <taxon>Psychromarinibacter</taxon>
    </lineage>
</organism>
<dbReference type="Gene3D" id="3.20.20.150">
    <property type="entry name" value="Divalent-metal-dependent TIM barrel enzymes"/>
    <property type="match status" value="1"/>
</dbReference>
<feature type="domain" description="Xylose isomerase-like TIM barrel" evidence="1">
    <location>
        <begin position="49"/>
        <end position="264"/>
    </location>
</feature>
<dbReference type="Proteomes" id="UP001595632">
    <property type="component" value="Unassembled WGS sequence"/>
</dbReference>
<evidence type="ECO:0000259" key="1">
    <source>
        <dbReference type="Pfam" id="PF01261"/>
    </source>
</evidence>
<evidence type="ECO:0000313" key="2">
    <source>
        <dbReference type="EMBL" id="MFC3145741.1"/>
    </source>
</evidence>
<dbReference type="EMBL" id="JBHRTB010000010">
    <property type="protein sequence ID" value="MFC3145741.1"/>
    <property type="molecule type" value="Genomic_DNA"/>
</dbReference>
<dbReference type="InterPro" id="IPR050312">
    <property type="entry name" value="IolE/XylAMocC-like"/>
</dbReference>
<proteinExistence type="predicted"/>
<dbReference type="RefSeq" id="WP_275632690.1">
    <property type="nucleotide sequence ID" value="NZ_JARGYD010000003.1"/>
</dbReference>
<dbReference type="InterPro" id="IPR013022">
    <property type="entry name" value="Xyl_isomerase-like_TIM-brl"/>
</dbReference>
<dbReference type="Pfam" id="PF01261">
    <property type="entry name" value="AP_endonuc_2"/>
    <property type="match status" value="1"/>
</dbReference>
<reference evidence="3" key="1">
    <citation type="journal article" date="2019" name="Int. J. Syst. Evol. Microbiol.">
        <title>The Global Catalogue of Microorganisms (GCM) 10K type strain sequencing project: providing services to taxonomists for standard genome sequencing and annotation.</title>
        <authorList>
            <consortium name="The Broad Institute Genomics Platform"/>
            <consortium name="The Broad Institute Genome Sequencing Center for Infectious Disease"/>
            <person name="Wu L."/>
            <person name="Ma J."/>
        </authorList>
    </citation>
    <scope>NUCLEOTIDE SEQUENCE [LARGE SCALE GENOMIC DNA]</scope>
    <source>
        <strain evidence="3">KCTC 52366</strain>
    </source>
</reference>
<accession>A0ABV7GZL2</accession>
<dbReference type="PANTHER" id="PTHR12110:SF53">
    <property type="entry name" value="BLR5974 PROTEIN"/>
    <property type="match status" value="1"/>
</dbReference>
<dbReference type="GO" id="GO:0016853">
    <property type="term" value="F:isomerase activity"/>
    <property type="evidence" value="ECO:0007669"/>
    <property type="project" value="UniProtKB-KW"/>
</dbReference>
<keyword evidence="2" id="KW-0413">Isomerase</keyword>
<gene>
    <name evidence="2" type="ORF">ACFOGP_23665</name>
</gene>
<keyword evidence="3" id="KW-1185">Reference proteome</keyword>
<sequence>MGDLPVVGAQLTGLLLDSHRDWLIEKNRDLELPEYAMADILRAPDALIAKTKAKLDGWTGRLGVHGPFRGFELDVADKELRPVVQARLLSCLSACEKLGAVQMVLHSPYDPWDHANLGHKPKDRERRVAAILATLAPALRRAEAIGVTIVLENIKDVDPAERAAVIAAADSPALRLSVDTGHANWAHHACGAPDAAGFVDAAGASLSHVHLQDTDGSRDCHWALGEGSIDFAAVFAALDRSAARPHLIVEINDFSKVKASVAHLAALGLAQ</sequence>
<name>A0ABV7GZL2_9RHOB</name>
<dbReference type="InterPro" id="IPR036237">
    <property type="entry name" value="Xyl_isomerase-like_sf"/>
</dbReference>
<comment type="caution">
    <text evidence="2">The sequence shown here is derived from an EMBL/GenBank/DDBJ whole genome shotgun (WGS) entry which is preliminary data.</text>
</comment>